<dbReference type="Proteomes" id="UP000747542">
    <property type="component" value="Unassembled WGS sequence"/>
</dbReference>
<organism evidence="2 3">
    <name type="scientific">Homarus americanus</name>
    <name type="common">American lobster</name>
    <dbReference type="NCBI Taxonomy" id="6706"/>
    <lineage>
        <taxon>Eukaryota</taxon>
        <taxon>Metazoa</taxon>
        <taxon>Ecdysozoa</taxon>
        <taxon>Arthropoda</taxon>
        <taxon>Crustacea</taxon>
        <taxon>Multicrustacea</taxon>
        <taxon>Malacostraca</taxon>
        <taxon>Eumalacostraca</taxon>
        <taxon>Eucarida</taxon>
        <taxon>Decapoda</taxon>
        <taxon>Pleocyemata</taxon>
        <taxon>Astacidea</taxon>
        <taxon>Nephropoidea</taxon>
        <taxon>Nephropidae</taxon>
        <taxon>Homarus</taxon>
    </lineage>
</organism>
<feature type="compositionally biased region" description="Acidic residues" evidence="1">
    <location>
        <begin position="162"/>
        <end position="182"/>
    </location>
</feature>
<evidence type="ECO:0000256" key="1">
    <source>
        <dbReference type="SAM" id="MobiDB-lite"/>
    </source>
</evidence>
<dbReference type="AlphaFoldDB" id="A0A8J5JV64"/>
<gene>
    <name evidence="2" type="ORF">Hamer_G005079</name>
</gene>
<comment type="caution">
    <text evidence="2">The sequence shown here is derived from an EMBL/GenBank/DDBJ whole genome shotgun (WGS) entry which is preliminary data.</text>
</comment>
<protein>
    <submittedName>
        <fullName evidence="2">Uncharacterized protein</fullName>
    </submittedName>
</protein>
<accession>A0A8J5JV64</accession>
<name>A0A8J5JV64_HOMAM</name>
<proteinExistence type="predicted"/>
<evidence type="ECO:0000313" key="3">
    <source>
        <dbReference type="Proteomes" id="UP000747542"/>
    </source>
</evidence>
<keyword evidence="3" id="KW-1185">Reference proteome</keyword>
<sequence>EGSEESHTREDSEESHTKQEGSEESHKKEEDYSEGKEEEKYRERQKEEDGDDIHSEGYVTEDHRDVAVNHKQGGNMNLGEDEEVIKCTATSASTATKNGRLQATSTTIINDNLEMLNTFDSVKMVDHMEATKEGEENLVILEVEDNEDSLGAVNGEGTGEVDTSDDNGETDTSDGTGDSESEEIELELYDQQTGEGAGDLEGGGGGDIEVSFLDTLHPAERLEIVGVLEAEHTSQGDIYILEVKDEDTRLTNIREEEISDVLEAVDDSEEARENMTFTDTNCVDGALTTSEDDDEGVDVTTEGDGNDVLMEEEEGGEVADTVKANVVAAGKTVGQRLRSLVKLGSIYV</sequence>
<feature type="non-terminal residue" evidence="2">
    <location>
        <position position="1"/>
    </location>
</feature>
<evidence type="ECO:0000313" key="2">
    <source>
        <dbReference type="EMBL" id="KAG7164685.1"/>
    </source>
</evidence>
<reference evidence="2" key="1">
    <citation type="journal article" date="2021" name="Sci. Adv.">
        <title>The American lobster genome reveals insights on longevity, neural, and immune adaptations.</title>
        <authorList>
            <person name="Polinski J.M."/>
            <person name="Zimin A.V."/>
            <person name="Clark K.F."/>
            <person name="Kohn A.B."/>
            <person name="Sadowski N."/>
            <person name="Timp W."/>
            <person name="Ptitsyn A."/>
            <person name="Khanna P."/>
            <person name="Romanova D.Y."/>
            <person name="Williams P."/>
            <person name="Greenwood S.J."/>
            <person name="Moroz L.L."/>
            <person name="Walt D.R."/>
            <person name="Bodnar A.G."/>
        </authorList>
    </citation>
    <scope>NUCLEOTIDE SEQUENCE</scope>
    <source>
        <strain evidence="2">GMGI-L3</strain>
    </source>
</reference>
<feature type="region of interest" description="Disordered" evidence="1">
    <location>
        <begin position="1"/>
        <end position="65"/>
    </location>
</feature>
<dbReference type="EMBL" id="JAHLQT010024959">
    <property type="protein sequence ID" value="KAG7164685.1"/>
    <property type="molecule type" value="Genomic_DNA"/>
</dbReference>
<feature type="region of interest" description="Disordered" evidence="1">
    <location>
        <begin position="145"/>
        <end position="182"/>
    </location>
</feature>